<feature type="domain" description="J" evidence="2">
    <location>
        <begin position="1"/>
        <end position="63"/>
    </location>
</feature>
<gene>
    <name evidence="3" type="ORF">D3875_03555</name>
</gene>
<dbReference type="RefSeq" id="WP_119761229.1">
    <property type="nucleotide sequence ID" value="NZ_QYUJ01000009.1"/>
</dbReference>
<dbReference type="PROSITE" id="PS50076">
    <property type="entry name" value="DNAJ_2"/>
    <property type="match status" value="1"/>
</dbReference>
<dbReference type="InterPro" id="IPR001623">
    <property type="entry name" value="DnaJ_domain"/>
</dbReference>
<dbReference type="OrthoDB" id="9775658at2"/>
<evidence type="ECO:0000313" key="3">
    <source>
        <dbReference type="EMBL" id="RJF74630.1"/>
    </source>
</evidence>
<proteinExistence type="predicted"/>
<dbReference type="CDD" id="cd06257">
    <property type="entry name" value="DnaJ"/>
    <property type="match status" value="1"/>
</dbReference>
<dbReference type="Gene3D" id="1.10.287.110">
    <property type="entry name" value="DnaJ domain"/>
    <property type="match status" value="1"/>
</dbReference>
<dbReference type="Proteomes" id="UP000286287">
    <property type="component" value="Unassembled WGS sequence"/>
</dbReference>
<protein>
    <submittedName>
        <fullName evidence="3">Molecular chaperone DnaJ</fullName>
    </submittedName>
</protein>
<dbReference type="EMBL" id="QYUJ01000009">
    <property type="protein sequence ID" value="RJF74630.1"/>
    <property type="molecule type" value="Genomic_DNA"/>
</dbReference>
<dbReference type="AlphaFoldDB" id="A0A418VEY2"/>
<keyword evidence="4" id="KW-1185">Reference proteome</keyword>
<feature type="compositionally biased region" description="Basic and acidic residues" evidence="1">
    <location>
        <begin position="132"/>
        <end position="155"/>
    </location>
</feature>
<organism evidence="3 4">
    <name type="scientific">Deinococcus cavernae</name>
    <dbReference type="NCBI Taxonomy" id="2320857"/>
    <lineage>
        <taxon>Bacteria</taxon>
        <taxon>Thermotogati</taxon>
        <taxon>Deinococcota</taxon>
        <taxon>Deinococci</taxon>
        <taxon>Deinococcales</taxon>
        <taxon>Deinococcaceae</taxon>
        <taxon>Deinococcus</taxon>
    </lineage>
</organism>
<dbReference type="InterPro" id="IPR036869">
    <property type="entry name" value="J_dom_sf"/>
</dbReference>
<dbReference type="SUPFAM" id="SSF46565">
    <property type="entry name" value="Chaperone J-domain"/>
    <property type="match status" value="1"/>
</dbReference>
<evidence type="ECO:0000259" key="2">
    <source>
        <dbReference type="PROSITE" id="PS50076"/>
    </source>
</evidence>
<evidence type="ECO:0000256" key="1">
    <source>
        <dbReference type="SAM" id="MobiDB-lite"/>
    </source>
</evidence>
<evidence type="ECO:0000313" key="4">
    <source>
        <dbReference type="Proteomes" id="UP000286287"/>
    </source>
</evidence>
<name>A0A418VEY2_9DEIO</name>
<sequence>MTNYFPNITDAAELKNLYRKLCKQYHPDKGGSTEQMQEINNQYDAAMKRLISGKPETEYGEGKWYKTRDEEEAVEAAVRAAVEKIAHLDGLDIEIIGAWVWVSGDTKTHKDAIKEAGYWWMSGRKMWAFKGKESKGRGKTSMEELREKYGSEKVSSRNRSLSAA</sequence>
<dbReference type="Pfam" id="PF00226">
    <property type="entry name" value="DnaJ"/>
    <property type="match status" value="1"/>
</dbReference>
<reference evidence="3 4" key="1">
    <citation type="submission" date="2018-09" db="EMBL/GenBank/DDBJ databases">
        <authorList>
            <person name="Zhu H."/>
        </authorList>
    </citation>
    <scope>NUCLEOTIDE SEQUENCE [LARGE SCALE GENOMIC DNA]</scope>
    <source>
        <strain evidence="3 4">K2S05-167</strain>
    </source>
</reference>
<accession>A0A418VEY2</accession>
<feature type="region of interest" description="Disordered" evidence="1">
    <location>
        <begin position="132"/>
        <end position="164"/>
    </location>
</feature>
<comment type="caution">
    <text evidence="3">The sequence shown here is derived from an EMBL/GenBank/DDBJ whole genome shotgun (WGS) entry which is preliminary data.</text>
</comment>